<sequence>PGAALSAQRCGAQQAMPEQQGEAEPGLLAPPPGVRGMTTLDRSAFRKRVAVPALRVQKEAISPLVKALRRVALQLPGAKRVVEDPQDEDHRLVLLDPSAISSPDSFPEAEAAALRRLGVSPEVLRYELELTYEHLKSDEVLRAVLPPGQDVTSGFSRVGHIAHLNLRDHQLPFRKLIGQVIMDKNPGVTCVVNKTNTIDSTYRNFQMEVLAGDGNMVAKVRENNVSYEFDFSRVYWNPRLSTEHERIVGLLRRGDSVFDVFAGVGPFAIPAARRGCSVFANDLNPESFKWLQHNCKLNKTDSKVRTYNMDGQNFIRGPLREELPRLLEMKSRVHIIMNLPALALEFLDALKGLLEQGPDSDDVSPPHVHCYGFSKHDDPRRDVTERASASLGTPLEGRCSVHTVRNVAPNKEMMCISFPLPWEVLFKKPRSPEPGEVFWAQPVPASRLIPAAKAGRRNCLAARGSRFLPF</sequence>
<keyword evidence="5" id="KW-0949">S-adenosyl-L-methionine</keyword>
<dbReference type="InterPro" id="IPR030382">
    <property type="entry name" value="MeTrfase_TRM5/TYW2"/>
</dbReference>
<keyword evidence="4" id="KW-0808">Transferase</keyword>
<reference evidence="13" key="1">
    <citation type="journal article" date="2021" name="Cell">
        <title>Tracing the genetic footprints of vertebrate landing in non-teleost ray-finned fishes.</title>
        <authorList>
            <person name="Bi X."/>
            <person name="Wang K."/>
            <person name="Yang L."/>
            <person name="Pan H."/>
            <person name="Jiang H."/>
            <person name="Wei Q."/>
            <person name="Fang M."/>
            <person name="Yu H."/>
            <person name="Zhu C."/>
            <person name="Cai Y."/>
            <person name="He Y."/>
            <person name="Gan X."/>
            <person name="Zeng H."/>
            <person name="Yu D."/>
            <person name="Zhu Y."/>
            <person name="Jiang H."/>
            <person name="Qiu Q."/>
            <person name="Yang H."/>
            <person name="Zhang Y.E."/>
            <person name="Wang W."/>
            <person name="Zhu M."/>
            <person name="He S."/>
            <person name="Zhang G."/>
        </authorList>
    </citation>
    <scope>NUCLEOTIDE SEQUENCE</scope>
    <source>
        <strain evidence="13">Allg_001</strain>
    </source>
</reference>
<dbReference type="GO" id="GO:0052906">
    <property type="term" value="F:tRNA (guanine(37)-N1)-methyltransferase activity"/>
    <property type="evidence" value="ECO:0007669"/>
    <property type="project" value="UniProtKB-EC"/>
</dbReference>
<name>A0A8J7TAZ7_ATRSP</name>
<comment type="function">
    <text evidence="9">Involved in mitochondrial tRNA methylation. Specifically methylates the N1 position of guanosine-37 in various tRNAs. Methylation is not dependent on the nature of the nucleoside 5' of the target nucleoside. This is the first step in the biosynthesis of wybutosine (yW), a modified base adjacent to the anticodon of tRNAs and required for accurate decoding.</text>
</comment>
<comment type="catalytic activity">
    <reaction evidence="10">
        <text>guanosine(37) in tRNA + S-adenosyl-L-methionine = N(1)-methylguanosine(37) in tRNA + S-adenosyl-L-homocysteine + H(+)</text>
        <dbReference type="Rhea" id="RHEA:36899"/>
        <dbReference type="Rhea" id="RHEA-COMP:10145"/>
        <dbReference type="Rhea" id="RHEA-COMP:10147"/>
        <dbReference type="ChEBI" id="CHEBI:15378"/>
        <dbReference type="ChEBI" id="CHEBI:57856"/>
        <dbReference type="ChEBI" id="CHEBI:59789"/>
        <dbReference type="ChEBI" id="CHEBI:73542"/>
        <dbReference type="ChEBI" id="CHEBI:74269"/>
        <dbReference type="EC" id="2.1.1.228"/>
    </reaction>
</comment>
<protein>
    <submittedName>
        <fullName evidence="13">TRM5 methyltransferase</fullName>
    </submittedName>
</protein>
<evidence type="ECO:0000256" key="10">
    <source>
        <dbReference type="ARBA" id="ARBA00047783"/>
    </source>
</evidence>
<evidence type="ECO:0000313" key="14">
    <source>
        <dbReference type="Proteomes" id="UP000736164"/>
    </source>
</evidence>
<dbReference type="HAMAP" id="MF_03152">
    <property type="entry name" value="TRM5"/>
    <property type="match status" value="1"/>
</dbReference>
<evidence type="ECO:0000256" key="2">
    <source>
        <dbReference type="ARBA" id="ARBA00022490"/>
    </source>
</evidence>
<evidence type="ECO:0000256" key="8">
    <source>
        <dbReference type="ARBA" id="ARBA00023242"/>
    </source>
</evidence>
<evidence type="ECO:0000256" key="3">
    <source>
        <dbReference type="ARBA" id="ARBA00022603"/>
    </source>
</evidence>
<dbReference type="InterPro" id="IPR029063">
    <property type="entry name" value="SAM-dependent_MTases_sf"/>
</dbReference>
<proteinExistence type="inferred from homology"/>
<keyword evidence="8" id="KW-0539">Nucleus</keyword>
<keyword evidence="14" id="KW-1185">Reference proteome</keyword>
<evidence type="ECO:0000259" key="12">
    <source>
        <dbReference type="PROSITE" id="PS51684"/>
    </source>
</evidence>
<keyword evidence="3 13" id="KW-0489">Methyltransferase</keyword>
<evidence type="ECO:0000256" key="6">
    <source>
        <dbReference type="ARBA" id="ARBA00022694"/>
    </source>
</evidence>
<evidence type="ECO:0000256" key="7">
    <source>
        <dbReference type="ARBA" id="ARBA00023128"/>
    </source>
</evidence>
<evidence type="ECO:0000256" key="4">
    <source>
        <dbReference type="ARBA" id="ARBA00022679"/>
    </source>
</evidence>
<evidence type="ECO:0000256" key="1">
    <source>
        <dbReference type="ARBA" id="ARBA00009775"/>
    </source>
</evidence>
<evidence type="ECO:0000313" key="13">
    <source>
        <dbReference type="EMBL" id="MBN3317227.1"/>
    </source>
</evidence>
<organism evidence="13 14">
    <name type="scientific">Atractosteus spatula</name>
    <name type="common">Alligator gar</name>
    <name type="synonym">Lepisosteus spatula</name>
    <dbReference type="NCBI Taxonomy" id="7917"/>
    <lineage>
        <taxon>Eukaryota</taxon>
        <taxon>Metazoa</taxon>
        <taxon>Chordata</taxon>
        <taxon>Craniata</taxon>
        <taxon>Vertebrata</taxon>
        <taxon>Euteleostomi</taxon>
        <taxon>Actinopterygii</taxon>
        <taxon>Neopterygii</taxon>
        <taxon>Holostei</taxon>
        <taxon>Semionotiformes</taxon>
        <taxon>Lepisosteidae</taxon>
        <taxon>Atractosteus</taxon>
    </lineage>
</organism>
<evidence type="ECO:0000256" key="11">
    <source>
        <dbReference type="SAM" id="MobiDB-lite"/>
    </source>
</evidence>
<evidence type="ECO:0000256" key="9">
    <source>
        <dbReference type="ARBA" id="ARBA00045951"/>
    </source>
</evidence>
<dbReference type="Pfam" id="PF25133">
    <property type="entry name" value="TYW2_N_2"/>
    <property type="match status" value="1"/>
</dbReference>
<dbReference type="GO" id="GO:0005759">
    <property type="term" value="C:mitochondrial matrix"/>
    <property type="evidence" value="ECO:0007669"/>
    <property type="project" value="TreeGrafter"/>
</dbReference>
<dbReference type="GO" id="GO:0070901">
    <property type="term" value="P:mitochondrial tRNA methylation"/>
    <property type="evidence" value="ECO:0007669"/>
    <property type="project" value="UniProtKB-ARBA"/>
</dbReference>
<dbReference type="CDD" id="cd02440">
    <property type="entry name" value="AdoMet_MTases"/>
    <property type="match status" value="1"/>
</dbReference>
<dbReference type="SUPFAM" id="SSF53335">
    <property type="entry name" value="S-adenosyl-L-methionine-dependent methyltransferases"/>
    <property type="match status" value="1"/>
</dbReference>
<gene>
    <name evidence="13" type="primary">Trmt5</name>
    <name evidence="13" type="ORF">GTO95_0005551</name>
</gene>
<dbReference type="Proteomes" id="UP000736164">
    <property type="component" value="Unassembled WGS sequence"/>
</dbReference>
<dbReference type="AlphaFoldDB" id="A0A8J7TAZ7"/>
<comment type="caution">
    <text evidence="13">The sequence shown here is derived from an EMBL/GenBank/DDBJ whole genome shotgun (WGS) entry which is preliminary data.</text>
</comment>
<feature type="non-terminal residue" evidence="13">
    <location>
        <position position="470"/>
    </location>
</feature>
<dbReference type="InterPro" id="IPR056744">
    <property type="entry name" value="TRM5/TYW2-like_N"/>
</dbReference>
<dbReference type="GO" id="GO:0002939">
    <property type="term" value="P:tRNA N1-guanine methylation"/>
    <property type="evidence" value="ECO:0007669"/>
    <property type="project" value="TreeGrafter"/>
</dbReference>
<comment type="similarity">
    <text evidence="1">Belongs to the class I-like SAM-binding methyltransferase superfamily. TRM5/TYW2 family.</text>
</comment>
<dbReference type="FunFam" id="3.30.300.110:FF:000001">
    <property type="entry name" value="tRNA (guanine(37)-N1)-methyltransferase"/>
    <property type="match status" value="1"/>
</dbReference>
<dbReference type="PANTHER" id="PTHR23245:SF36">
    <property type="entry name" value="TRNA (GUANINE(37)-N1)-METHYLTRANSFERASE"/>
    <property type="match status" value="1"/>
</dbReference>
<dbReference type="Pfam" id="PF02475">
    <property type="entry name" value="TRM5-TYW2_MTfase"/>
    <property type="match status" value="1"/>
</dbReference>
<keyword evidence="6" id="KW-0819">tRNA processing</keyword>
<dbReference type="Gene3D" id="3.30.300.110">
    <property type="entry name" value="Met-10+ protein-like domains"/>
    <property type="match status" value="1"/>
</dbReference>
<feature type="domain" description="SAM-dependent methyltransferase TRM5/TYW2-type" evidence="12">
    <location>
        <begin position="155"/>
        <end position="422"/>
    </location>
</feature>
<dbReference type="InterPro" id="IPR056743">
    <property type="entry name" value="TRM5-TYW2-like_MTfase"/>
</dbReference>
<dbReference type="PROSITE" id="PS51684">
    <property type="entry name" value="SAM_MT_TRM5_TYW2"/>
    <property type="match status" value="1"/>
</dbReference>
<feature type="region of interest" description="Disordered" evidence="11">
    <location>
        <begin position="1"/>
        <end position="35"/>
    </location>
</feature>
<accession>A0A8J7TAZ7</accession>
<keyword evidence="7" id="KW-0496">Mitochondrion</keyword>
<feature type="non-terminal residue" evidence="13">
    <location>
        <position position="1"/>
    </location>
</feature>
<dbReference type="Gene3D" id="3.40.50.150">
    <property type="entry name" value="Vaccinia Virus protein VP39"/>
    <property type="match status" value="1"/>
</dbReference>
<keyword evidence="2" id="KW-0963">Cytoplasm</keyword>
<dbReference type="EMBL" id="JAAWVO010033876">
    <property type="protein sequence ID" value="MBN3317227.1"/>
    <property type="molecule type" value="Genomic_DNA"/>
</dbReference>
<dbReference type="InterPro" id="IPR025792">
    <property type="entry name" value="tRNA_Gua_MeTrfase_euk"/>
</dbReference>
<dbReference type="PANTHER" id="PTHR23245">
    <property type="entry name" value="TRNA METHYLTRANSFERASE"/>
    <property type="match status" value="1"/>
</dbReference>
<dbReference type="FunFam" id="3.40.50.150:FF:000102">
    <property type="entry name" value="tRNA (guanine(37)-N1)-methyltransferase"/>
    <property type="match status" value="1"/>
</dbReference>
<evidence type="ECO:0000256" key="5">
    <source>
        <dbReference type="ARBA" id="ARBA00022691"/>
    </source>
</evidence>